<keyword evidence="2" id="KW-1185">Reference proteome</keyword>
<proteinExistence type="predicted"/>
<evidence type="ECO:0000313" key="1">
    <source>
        <dbReference type="EMBL" id="SDU04218.1"/>
    </source>
</evidence>
<name>A0A1H2FB80_9GAMM</name>
<sequence length="31" mass="3528">MDTFIAQSQTILVTNGRLQAVTNLRSEYKTQ</sequence>
<reference evidence="2" key="1">
    <citation type="submission" date="2016-10" db="EMBL/GenBank/DDBJ databases">
        <authorList>
            <person name="Varghese N."/>
            <person name="Submissions S."/>
        </authorList>
    </citation>
    <scope>NUCLEOTIDE SEQUENCE [LARGE SCALE GENOMIC DNA]</scope>
    <source>
        <strain evidence="2">CECT 8338</strain>
    </source>
</reference>
<dbReference type="Proteomes" id="UP000243924">
    <property type="component" value="Chromosome I"/>
</dbReference>
<organism evidence="1 2">
    <name type="scientific">Halopseudomonas salegens</name>
    <dbReference type="NCBI Taxonomy" id="1434072"/>
    <lineage>
        <taxon>Bacteria</taxon>
        <taxon>Pseudomonadati</taxon>
        <taxon>Pseudomonadota</taxon>
        <taxon>Gammaproteobacteria</taxon>
        <taxon>Pseudomonadales</taxon>
        <taxon>Pseudomonadaceae</taxon>
        <taxon>Halopseudomonas</taxon>
    </lineage>
</organism>
<dbReference type="AlphaFoldDB" id="A0A1H2FB80"/>
<dbReference type="EMBL" id="LT629787">
    <property type="protein sequence ID" value="SDU04218.1"/>
    <property type="molecule type" value="Genomic_DNA"/>
</dbReference>
<evidence type="ECO:0000313" key="2">
    <source>
        <dbReference type="Proteomes" id="UP000243924"/>
    </source>
</evidence>
<gene>
    <name evidence="1" type="ORF">SAMN05216210_1405</name>
</gene>
<dbReference type="STRING" id="1434072.SAMN05216210_1405"/>
<protein>
    <submittedName>
        <fullName evidence="1">Uncharacterized protein</fullName>
    </submittedName>
</protein>
<accession>A0A1H2FB80</accession>